<dbReference type="Pfam" id="PF13460">
    <property type="entry name" value="NAD_binding_10"/>
    <property type="match status" value="1"/>
</dbReference>
<dbReference type="GO" id="GO:0044877">
    <property type="term" value="F:protein-containing complex binding"/>
    <property type="evidence" value="ECO:0007669"/>
    <property type="project" value="TreeGrafter"/>
</dbReference>
<dbReference type="RefSeq" id="WP_222877176.1">
    <property type="nucleotide sequence ID" value="NZ_AP023361.1"/>
</dbReference>
<proteinExistence type="predicted"/>
<evidence type="ECO:0000313" key="2">
    <source>
        <dbReference type="EMBL" id="BCJ90552.1"/>
    </source>
</evidence>
<dbReference type="InterPro" id="IPR051207">
    <property type="entry name" value="ComplexI_NDUFA9_subunit"/>
</dbReference>
<feature type="domain" description="NAD(P)-binding" evidence="1">
    <location>
        <begin position="7"/>
        <end position="134"/>
    </location>
</feature>
<gene>
    <name evidence="2" type="ORF">IZ6_12870</name>
</gene>
<keyword evidence="3" id="KW-1185">Reference proteome</keyword>
<name>A0A6S6QTF4_9HYPH</name>
<dbReference type="Gene3D" id="3.40.50.720">
    <property type="entry name" value="NAD(P)-binding Rossmann-like Domain"/>
    <property type="match status" value="1"/>
</dbReference>
<evidence type="ECO:0000313" key="3">
    <source>
        <dbReference type="Proteomes" id="UP000515317"/>
    </source>
</evidence>
<dbReference type="InterPro" id="IPR016040">
    <property type="entry name" value="NAD(P)-bd_dom"/>
</dbReference>
<organism evidence="2 3">
    <name type="scientific">Terrihabitans soli</name>
    <dbReference type="NCBI Taxonomy" id="708113"/>
    <lineage>
        <taxon>Bacteria</taxon>
        <taxon>Pseudomonadati</taxon>
        <taxon>Pseudomonadota</taxon>
        <taxon>Alphaproteobacteria</taxon>
        <taxon>Hyphomicrobiales</taxon>
        <taxon>Terrihabitans</taxon>
    </lineage>
</organism>
<dbReference type="InterPro" id="IPR036291">
    <property type="entry name" value="NAD(P)-bd_dom_sf"/>
</dbReference>
<dbReference type="Proteomes" id="UP000515317">
    <property type="component" value="Chromosome"/>
</dbReference>
<dbReference type="AlphaFoldDB" id="A0A6S6QTF4"/>
<dbReference type="EMBL" id="AP023361">
    <property type="protein sequence ID" value="BCJ90552.1"/>
    <property type="molecule type" value="Genomic_DNA"/>
</dbReference>
<accession>A0A6S6QTF4</accession>
<sequence>MRIVVLGGTGLIGARVVDLLRDAGHEVVSASPRSGVNAMTGDGLAEAVAGAEVLIDAIDAPSSDGAAVLDFFVAVARNLIAAEAAGGVRHHVALSVVGLDRLQDSVYFRAKAAQEALIRASKTPFTVVRSTQFFELIERLLDTQSNADVVRLPPAQMQPLASDELAEVIADIALREPQNRVLEVAGPEPVWFDELARQILSAREDPRDVVADARSRYFGAELGSQSLMPGTSPRLCQSSVRDWLRQLIPAG</sequence>
<evidence type="ECO:0000259" key="1">
    <source>
        <dbReference type="Pfam" id="PF13460"/>
    </source>
</evidence>
<dbReference type="PANTHER" id="PTHR12126">
    <property type="entry name" value="NADH-UBIQUINONE OXIDOREDUCTASE 39 KDA SUBUNIT-RELATED"/>
    <property type="match status" value="1"/>
</dbReference>
<protein>
    <submittedName>
        <fullName evidence="2">LysR family transcriptional regulator</fullName>
    </submittedName>
</protein>
<dbReference type="KEGG" id="tso:IZ6_12870"/>
<dbReference type="PANTHER" id="PTHR12126:SF11">
    <property type="entry name" value="NADH DEHYDROGENASE [UBIQUINONE] 1 ALPHA SUBCOMPLEX SUBUNIT 9, MITOCHONDRIAL"/>
    <property type="match status" value="1"/>
</dbReference>
<reference evidence="2 3" key="1">
    <citation type="submission" date="2020-08" db="EMBL/GenBank/DDBJ databases">
        <title>Genome sequence of Rhizobiales bacterium strain IZ6.</title>
        <authorList>
            <person name="Nakai R."/>
            <person name="Naganuma T."/>
        </authorList>
    </citation>
    <scope>NUCLEOTIDE SEQUENCE [LARGE SCALE GENOMIC DNA]</scope>
    <source>
        <strain evidence="2 3">IZ6</strain>
    </source>
</reference>
<dbReference type="SUPFAM" id="SSF51735">
    <property type="entry name" value="NAD(P)-binding Rossmann-fold domains"/>
    <property type="match status" value="1"/>
</dbReference>